<evidence type="ECO:0000313" key="5">
    <source>
        <dbReference type="EMBL" id="MBJ7599104.1"/>
    </source>
</evidence>
<keyword evidence="3" id="KW-0862">Zinc</keyword>
<proteinExistence type="predicted"/>
<comment type="cofactor">
    <cofactor evidence="1">
        <name>Zn(2+)</name>
        <dbReference type="ChEBI" id="CHEBI:29105"/>
    </cofactor>
</comment>
<sequence>MAISRVDRGEAAPSEIDEAARSMTLAAIEDQEKAGLDLMTDGQIRWQDPITYLATRLQGLEIGGLLRWFESNTYFRQPRADAGVDVAWTAPILLDDLKFAKEHATRPVKAVVTGPYTIGTLSDWADRGHHRLVLDLAQALNRELKSLAQGTTEWIQIDEPAIVNNPSVRYPRDFGLFREAMAALTEGVDVPLSLYTYHGDAADVPGLFELPFQLFGFDFVQGPANWGLLEGWPRGKALGLGIVDARNVRMEDTSRVTEQVNRAAAVTGDQLLHVSPSCGLEFLPRETARRKLELVARATHAQGVTV</sequence>
<accession>A0A934N9V9</accession>
<dbReference type="InterPro" id="IPR002629">
    <property type="entry name" value="Met_Synth_C/arc"/>
</dbReference>
<feature type="domain" description="Cobalamin-independent methionine synthase MetE C-terminal/archaeal" evidence="4">
    <location>
        <begin position="8"/>
        <end position="299"/>
    </location>
</feature>
<dbReference type="Proteomes" id="UP000612893">
    <property type="component" value="Unassembled WGS sequence"/>
</dbReference>
<dbReference type="GO" id="GO:0046872">
    <property type="term" value="F:metal ion binding"/>
    <property type="evidence" value="ECO:0007669"/>
    <property type="project" value="UniProtKB-KW"/>
</dbReference>
<keyword evidence="2" id="KW-0479">Metal-binding</keyword>
<dbReference type="Pfam" id="PF01717">
    <property type="entry name" value="Meth_synt_2"/>
    <property type="match status" value="1"/>
</dbReference>
<dbReference type="Gene3D" id="3.20.20.210">
    <property type="match status" value="1"/>
</dbReference>
<dbReference type="InterPro" id="IPR038071">
    <property type="entry name" value="UROD/MetE-like_sf"/>
</dbReference>
<evidence type="ECO:0000313" key="6">
    <source>
        <dbReference type="Proteomes" id="UP000612893"/>
    </source>
</evidence>
<protein>
    <recommendedName>
        <fullName evidence="4">Cobalamin-independent methionine synthase MetE C-terminal/archaeal domain-containing protein</fullName>
    </recommendedName>
</protein>
<evidence type="ECO:0000259" key="4">
    <source>
        <dbReference type="Pfam" id="PF01717"/>
    </source>
</evidence>
<evidence type="ECO:0000256" key="1">
    <source>
        <dbReference type="ARBA" id="ARBA00001947"/>
    </source>
</evidence>
<dbReference type="PANTHER" id="PTHR30519">
    <property type="entry name" value="5-METHYLTETRAHYDROPTEROYLTRIGLUTAMATE--HOMOCYSTEINE METHYLTRANSFERASE"/>
    <property type="match status" value="1"/>
</dbReference>
<organism evidence="5 6">
    <name type="scientific">Candidatus Nephthysia bennettiae</name>
    <dbReference type="NCBI Taxonomy" id="3127016"/>
    <lineage>
        <taxon>Bacteria</taxon>
        <taxon>Bacillati</taxon>
        <taxon>Candidatus Dormiibacterota</taxon>
        <taxon>Candidatus Dormibacteria</taxon>
        <taxon>Candidatus Dormibacterales</taxon>
        <taxon>Candidatus Dormibacteraceae</taxon>
        <taxon>Candidatus Nephthysia</taxon>
    </lineage>
</organism>
<evidence type="ECO:0000256" key="3">
    <source>
        <dbReference type="ARBA" id="ARBA00022833"/>
    </source>
</evidence>
<evidence type="ECO:0000256" key="2">
    <source>
        <dbReference type="ARBA" id="ARBA00022723"/>
    </source>
</evidence>
<dbReference type="EMBL" id="JAEKNR010000140">
    <property type="protein sequence ID" value="MBJ7599104.1"/>
    <property type="molecule type" value="Genomic_DNA"/>
</dbReference>
<name>A0A934N9V9_9BACT</name>
<comment type="caution">
    <text evidence="5">The sequence shown here is derived from an EMBL/GenBank/DDBJ whole genome shotgun (WGS) entry which is preliminary data.</text>
</comment>
<dbReference type="SUPFAM" id="SSF51726">
    <property type="entry name" value="UROD/MetE-like"/>
    <property type="match status" value="1"/>
</dbReference>
<gene>
    <name evidence="5" type="ORF">JF922_13635</name>
</gene>
<reference evidence="5" key="1">
    <citation type="submission" date="2020-10" db="EMBL/GenBank/DDBJ databases">
        <title>Ca. Dormibacterota MAGs.</title>
        <authorList>
            <person name="Montgomery K."/>
        </authorList>
    </citation>
    <scope>NUCLEOTIDE SEQUENCE [LARGE SCALE GENOMIC DNA]</scope>
    <source>
        <strain evidence="5">SC8812_S17_10</strain>
    </source>
</reference>
<keyword evidence="6" id="KW-1185">Reference proteome</keyword>
<dbReference type="AlphaFoldDB" id="A0A934N9V9"/>